<feature type="domain" description="Ig-like" evidence="2">
    <location>
        <begin position="161"/>
        <end position="243"/>
    </location>
</feature>
<dbReference type="SUPFAM" id="SSF48726">
    <property type="entry name" value="Immunoglobulin"/>
    <property type="match status" value="1"/>
</dbReference>
<dbReference type="InParanoid" id="A0A3Q1EQS0"/>
<dbReference type="PROSITE" id="PS50835">
    <property type="entry name" value="IG_LIKE"/>
    <property type="match status" value="1"/>
</dbReference>
<dbReference type="InterPro" id="IPR003599">
    <property type="entry name" value="Ig_sub"/>
</dbReference>
<dbReference type="InterPro" id="IPR036179">
    <property type="entry name" value="Ig-like_dom_sf"/>
</dbReference>
<dbReference type="InterPro" id="IPR013783">
    <property type="entry name" value="Ig-like_fold"/>
</dbReference>
<reference evidence="3" key="1">
    <citation type="submission" date="2025-08" db="UniProtKB">
        <authorList>
            <consortium name="Ensembl"/>
        </authorList>
    </citation>
    <scope>IDENTIFICATION</scope>
</reference>
<dbReference type="GO" id="GO:0007155">
    <property type="term" value="P:cell adhesion"/>
    <property type="evidence" value="ECO:0007669"/>
    <property type="project" value="InterPro"/>
</dbReference>
<dbReference type="PANTHER" id="PTHR13771:SF9">
    <property type="entry name" value="INTERCELLULAR ADHESION MOLECULE 5"/>
    <property type="match status" value="1"/>
</dbReference>
<dbReference type="SMART" id="SM00408">
    <property type="entry name" value="IGc2"/>
    <property type="match status" value="1"/>
</dbReference>
<dbReference type="Ensembl" id="ENSAPOT00000006920.1">
    <property type="protein sequence ID" value="ENSAPOP00000006284.1"/>
    <property type="gene ID" value="ENSAPOG00000008145.1"/>
</dbReference>
<dbReference type="Proteomes" id="UP000257200">
    <property type="component" value="Unplaced"/>
</dbReference>
<proteinExistence type="predicted"/>
<feature type="signal peptide" evidence="1">
    <location>
        <begin position="1"/>
        <end position="26"/>
    </location>
</feature>
<protein>
    <recommendedName>
        <fullName evidence="2">Ig-like domain-containing protein</fullName>
    </recommendedName>
</protein>
<dbReference type="SMART" id="SM00409">
    <property type="entry name" value="IG"/>
    <property type="match status" value="1"/>
</dbReference>
<accession>A0A3Q1EQS0</accession>
<sequence>NTGISLGSFCMYKVLTFTVFLADANCAYKPVFTPSRLVVKYGDPTSATCVACVGVCNKHFGLEKPVGDVTVNGTTLSWTVGRLTEWDASPMCFYNTESGDQCCTVLPVTVYQPPENVSISFENHAGPMFEHNQYTLDKEDDGAQYWCEAKLELGPEGPQPPPVNTGNLEPIKITEGQSLQLNCSAVGNPSPSYEWTIPPDSQSYHSVVFDASFSVVTIKSVGFEHKGQYTCNVSSEDRTESVTFTVDVQGEFHPSRSFSVVSETQIKFTMTLFNILHLFDIYCSLFLVSLPIPPTHLCRQHHPIHYTWCGNSCCCDHRHSGNGILWVLQTQQSGTVQLEGRIPFA</sequence>
<keyword evidence="1" id="KW-0732">Signal</keyword>
<dbReference type="AlphaFoldDB" id="A0A3Q1EQS0"/>
<dbReference type="PANTHER" id="PTHR13771">
    <property type="entry name" value="INTERCELLULAR ADHESION MOLECULE"/>
    <property type="match status" value="1"/>
</dbReference>
<keyword evidence="4" id="KW-1185">Reference proteome</keyword>
<dbReference type="GeneTree" id="ENSGT00940000168620"/>
<evidence type="ECO:0000313" key="4">
    <source>
        <dbReference type="Proteomes" id="UP000257200"/>
    </source>
</evidence>
<feature type="chain" id="PRO_5018690388" description="Ig-like domain-containing protein" evidence="1">
    <location>
        <begin position="27"/>
        <end position="345"/>
    </location>
</feature>
<dbReference type="InterPro" id="IPR047012">
    <property type="entry name" value="ICAM_VCAM"/>
</dbReference>
<dbReference type="InterPro" id="IPR003598">
    <property type="entry name" value="Ig_sub2"/>
</dbReference>
<organism evidence="3 4">
    <name type="scientific">Acanthochromis polyacanthus</name>
    <name type="common">spiny chromis</name>
    <dbReference type="NCBI Taxonomy" id="80966"/>
    <lineage>
        <taxon>Eukaryota</taxon>
        <taxon>Metazoa</taxon>
        <taxon>Chordata</taxon>
        <taxon>Craniata</taxon>
        <taxon>Vertebrata</taxon>
        <taxon>Euteleostomi</taxon>
        <taxon>Actinopterygii</taxon>
        <taxon>Neopterygii</taxon>
        <taxon>Teleostei</taxon>
        <taxon>Neoteleostei</taxon>
        <taxon>Acanthomorphata</taxon>
        <taxon>Ovalentaria</taxon>
        <taxon>Pomacentridae</taxon>
        <taxon>Acanthochromis</taxon>
    </lineage>
</organism>
<reference evidence="3" key="2">
    <citation type="submission" date="2025-09" db="UniProtKB">
        <authorList>
            <consortium name="Ensembl"/>
        </authorList>
    </citation>
    <scope>IDENTIFICATION</scope>
</reference>
<dbReference type="GO" id="GO:0005178">
    <property type="term" value="F:integrin binding"/>
    <property type="evidence" value="ECO:0007669"/>
    <property type="project" value="InterPro"/>
</dbReference>
<dbReference type="Gene3D" id="2.60.40.10">
    <property type="entry name" value="Immunoglobulins"/>
    <property type="match status" value="3"/>
</dbReference>
<dbReference type="STRING" id="80966.ENSAPOP00000006284"/>
<evidence type="ECO:0000256" key="1">
    <source>
        <dbReference type="SAM" id="SignalP"/>
    </source>
</evidence>
<dbReference type="Pfam" id="PF13927">
    <property type="entry name" value="Ig_3"/>
    <property type="match status" value="1"/>
</dbReference>
<evidence type="ECO:0000313" key="3">
    <source>
        <dbReference type="Ensembl" id="ENSAPOP00000006284.1"/>
    </source>
</evidence>
<name>A0A3Q1EQS0_9TELE</name>
<evidence type="ECO:0000259" key="2">
    <source>
        <dbReference type="PROSITE" id="PS50835"/>
    </source>
</evidence>
<dbReference type="InterPro" id="IPR007110">
    <property type="entry name" value="Ig-like_dom"/>
</dbReference>